<dbReference type="OrthoDB" id="76453at2759"/>
<feature type="region of interest" description="Disordered" evidence="1">
    <location>
        <begin position="1"/>
        <end position="25"/>
    </location>
</feature>
<dbReference type="InParanoid" id="A0A1X7VHY7"/>
<dbReference type="Proteomes" id="UP000007879">
    <property type="component" value="Unassembled WGS sequence"/>
</dbReference>
<feature type="region of interest" description="Disordered" evidence="1">
    <location>
        <begin position="347"/>
        <end position="378"/>
    </location>
</feature>
<sequence>MEEGSDGSSSVLSSPSSTSATSAVSFKKQPLHLYGEYKPLSGVYNKHHQPLPLALTGIKDSNSEGFISALKSLQSKIHQLEVDRTLAAGKFKKLSDETRHQVLSSGARENQREKERSNEDGRASRETTSPERQPTRDFSHRLDSLDTRYSLQLQEIELMKDRLKRTTGEQDGREKENQETIDLSTPPPPPPLLSDVSPLKETEERLQILEDKQAKLQAEQVFASSKLDNLEGRLLQKQWQKRQAQKTAPSRLQYLDDDDDRDRRDGGQRRKKKAPVTTTCSHRRKPPATADSVAVSKPIPGVHYHLRMKDVPFVVGTSTGPSHSVTANYQKVVSLMKSHNPLLCGAVAANSIPNPPPKRKTSPRGSKKKKKSCSFGSKPSCEELEGLLVALEAEFGRLTFEHSELATSLQQQQRQKKETSPSKSPQSPSRQDPVIGEIESELSRIVEQLEGKMEQIQIVKKLLASERKHRQVDTSNPKSHKKGRSYTDSHYHHDDDKSRSTSHHCTCSCYCTATRGDAASTRDCIAASSPRAFCNDNLKMLRKMKRLQTTLQRDDLSWT</sequence>
<dbReference type="Gene3D" id="1.20.58.90">
    <property type="match status" value="1"/>
</dbReference>
<dbReference type="EnsemblMetazoa" id="XM_011411796.2">
    <property type="protein sequence ID" value="XP_011410098.1"/>
    <property type="gene ID" value="LOC105316702"/>
</dbReference>
<dbReference type="GO" id="GO:0008017">
    <property type="term" value="F:microtubule binding"/>
    <property type="evidence" value="ECO:0007669"/>
    <property type="project" value="TreeGrafter"/>
</dbReference>
<feature type="compositionally biased region" description="Low complexity" evidence="1">
    <location>
        <begin position="421"/>
        <end position="431"/>
    </location>
</feature>
<dbReference type="STRING" id="400682.A0A1X7VHY7"/>
<feature type="compositionally biased region" description="Basic and acidic residues" evidence="1">
    <location>
        <begin position="109"/>
        <end position="144"/>
    </location>
</feature>
<dbReference type="PANTHER" id="PTHR19336">
    <property type="entry name" value="UNCHARACTERIZED DUF1167"/>
    <property type="match status" value="1"/>
</dbReference>
<reference evidence="3" key="2">
    <citation type="submission" date="2017-05" db="UniProtKB">
        <authorList>
            <consortium name="EnsemblMetazoa"/>
        </authorList>
    </citation>
    <scope>IDENTIFICATION</scope>
</reference>
<feature type="region of interest" description="Disordered" evidence="1">
    <location>
        <begin position="160"/>
        <end position="201"/>
    </location>
</feature>
<dbReference type="EnsemblMetazoa" id="Aqu2.1.39951_001">
    <property type="protein sequence ID" value="Aqu2.1.39951_001"/>
    <property type="gene ID" value="Aqu2.1.39951"/>
</dbReference>
<dbReference type="GO" id="GO:0005813">
    <property type="term" value="C:centrosome"/>
    <property type="evidence" value="ECO:0007669"/>
    <property type="project" value="TreeGrafter"/>
</dbReference>
<evidence type="ECO:0000313" key="3">
    <source>
        <dbReference type="EnsemblMetazoa" id="Aqu2.1.39951_001"/>
    </source>
</evidence>
<dbReference type="OMA" id="YMKQMIA"/>
<name>A0A1X7VHY7_AMPQE</name>
<proteinExistence type="predicted"/>
<feature type="domain" description="Cep57 centrosome localisation" evidence="2">
    <location>
        <begin position="66"/>
        <end position="253"/>
    </location>
</feature>
<dbReference type="eggNOG" id="ENOG502QTZR">
    <property type="taxonomic scope" value="Eukaryota"/>
</dbReference>
<dbReference type="Pfam" id="PF14073">
    <property type="entry name" value="Cep57_CLD"/>
    <property type="match status" value="1"/>
</dbReference>
<dbReference type="GO" id="GO:0042802">
    <property type="term" value="F:identical protein binding"/>
    <property type="evidence" value="ECO:0007669"/>
    <property type="project" value="InterPro"/>
</dbReference>
<reference evidence="4" key="1">
    <citation type="journal article" date="2010" name="Nature">
        <title>The Amphimedon queenslandica genome and the evolution of animal complexity.</title>
        <authorList>
            <person name="Srivastava M."/>
            <person name="Simakov O."/>
            <person name="Chapman J."/>
            <person name="Fahey B."/>
            <person name="Gauthier M.E."/>
            <person name="Mitros T."/>
            <person name="Richards G.S."/>
            <person name="Conaco C."/>
            <person name="Dacre M."/>
            <person name="Hellsten U."/>
            <person name="Larroux C."/>
            <person name="Putnam N.H."/>
            <person name="Stanke M."/>
            <person name="Adamska M."/>
            <person name="Darling A."/>
            <person name="Degnan S.M."/>
            <person name="Oakley T.H."/>
            <person name="Plachetzki D.C."/>
            <person name="Zhai Y."/>
            <person name="Adamski M."/>
            <person name="Calcino A."/>
            <person name="Cummins S.F."/>
            <person name="Goodstein D.M."/>
            <person name="Harris C."/>
            <person name="Jackson D.J."/>
            <person name="Leys S.P."/>
            <person name="Shu S."/>
            <person name="Woodcroft B.J."/>
            <person name="Vervoort M."/>
            <person name="Kosik K.S."/>
            <person name="Manning G."/>
            <person name="Degnan B.M."/>
            <person name="Rokhsar D.S."/>
        </authorList>
    </citation>
    <scope>NUCLEOTIDE SEQUENCE [LARGE SCALE GENOMIC DNA]</scope>
</reference>
<feature type="compositionally biased region" description="Basic residues" evidence="1">
    <location>
        <begin position="357"/>
        <end position="372"/>
    </location>
</feature>
<feature type="compositionally biased region" description="Basic and acidic residues" evidence="1">
    <location>
        <begin position="485"/>
        <end position="499"/>
    </location>
</feature>
<dbReference type="InterPro" id="IPR051756">
    <property type="entry name" value="Centrosomal_MT-associated"/>
</dbReference>
<protein>
    <recommendedName>
        <fullName evidence="2">Cep57 centrosome localisation domain-containing protein</fullName>
    </recommendedName>
</protein>
<feature type="region of interest" description="Disordered" evidence="1">
    <location>
        <begin position="466"/>
        <end position="504"/>
    </location>
</feature>
<evidence type="ECO:0000256" key="1">
    <source>
        <dbReference type="SAM" id="MobiDB-lite"/>
    </source>
</evidence>
<dbReference type="KEGG" id="aqu:105316702"/>
<organism evidence="3">
    <name type="scientific">Amphimedon queenslandica</name>
    <name type="common">Sponge</name>
    <dbReference type="NCBI Taxonomy" id="400682"/>
    <lineage>
        <taxon>Eukaryota</taxon>
        <taxon>Metazoa</taxon>
        <taxon>Porifera</taxon>
        <taxon>Demospongiae</taxon>
        <taxon>Heteroscleromorpha</taxon>
        <taxon>Haplosclerida</taxon>
        <taxon>Niphatidae</taxon>
        <taxon>Amphimedon</taxon>
    </lineage>
</organism>
<feature type="compositionally biased region" description="Basic and acidic residues" evidence="1">
    <location>
        <begin position="160"/>
        <end position="178"/>
    </location>
</feature>
<evidence type="ECO:0000259" key="2">
    <source>
        <dbReference type="Pfam" id="PF14073"/>
    </source>
</evidence>
<feature type="region of interest" description="Disordered" evidence="1">
    <location>
        <begin position="406"/>
        <end position="436"/>
    </location>
</feature>
<feature type="region of interest" description="Disordered" evidence="1">
    <location>
        <begin position="91"/>
        <end position="144"/>
    </location>
</feature>
<accession>A0A1X7VHY7</accession>
<gene>
    <name evidence="3" type="primary">105316702</name>
</gene>
<feature type="region of interest" description="Disordered" evidence="1">
    <location>
        <begin position="240"/>
        <end position="294"/>
    </location>
</feature>
<dbReference type="GO" id="GO:0043015">
    <property type="term" value="F:gamma-tubulin binding"/>
    <property type="evidence" value="ECO:0007669"/>
    <property type="project" value="InterPro"/>
</dbReference>
<evidence type="ECO:0000313" key="4">
    <source>
        <dbReference type="Proteomes" id="UP000007879"/>
    </source>
</evidence>
<dbReference type="AlphaFoldDB" id="A0A1X7VHY7"/>
<dbReference type="PANTHER" id="PTHR19336:SF9">
    <property type="entry name" value="SPINDLE POLE BODY PROTEIN PPC89"/>
    <property type="match status" value="1"/>
</dbReference>
<keyword evidence="4" id="KW-1185">Reference proteome</keyword>
<dbReference type="InterPro" id="IPR025913">
    <property type="entry name" value="Cep57_CLD"/>
</dbReference>